<accession>A0A218Z058</accession>
<evidence type="ECO:0000313" key="4">
    <source>
        <dbReference type="Proteomes" id="UP000242519"/>
    </source>
</evidence>
<sequence>MASTPIRRRPVILTLALLFVVAVLYVPHPPPPISSFTTTTVSGASKESERDPQPALPADFNRKIWQLGSASQRDVWAPQTQTWTALNPEWHYEVLSDETSTVYVEDRFGGDAAVLDVWHDLEPGLRRELVRYLVMLADGGVYSGLDTSCLTPVEEWIPSSFANSTVGAVLGIGQDDTTADGRVGIVRWAMMAKPHHPIFEDILGAVIGGADHEHALRDLQRGGFTDAVMKTLSTRLGGKVEFGEMRDLKEPVLLGDVLLVPASRFGSGQRESDGEREGDSEALVRYYAGVAAIASDLGIGEDVQGQGDEQPNTNKGSEAEIELVRDDDRVFGAADAESRVVFPREESQIADSLQDTA</sequence>
<evidence type="ECO:0000313" key="3">
    <source>
        <dbReference type="EMBL" id="OWP01451.1"/>
    </source>
</evidence>
<dbReference type="OrthoDB" id="409543at2759"/>
<dbReference type="InterPro" id="IPR039367">
    <property type="entry name" value="Och1-like"/>
</dbReference>
<protein>
    <submittedName>
        <fullName evidence="3">Alpha-1,6-mannosyltransferase Och</fullName>
    </submittedName>
</protein>
<dbReference type="EMBL" id="MZNU01000278">
    <property type="protein sequence ID" value="OWP01451.1"/>
    <property type="molecule type" value="Genomic_DNA"/>
</dbReference>
<keyword evidence="2" id="KW-0732">Signal</keyword>
<dbReference type="GO" id="GO:0000136">
    <property type="term" value="C:mannan polymerase complex"/>
    <property type="evidence" value="ECO:0007669"/>
    <property type="project" value="TreeGrafter"/>
</dbReference>
<dbReference type="GO" id="GO:0000009">
    <property type="term" value="F:alpha-1,6-mannosyltransferase activity"/>
    <property type="evidence" value="ECO:0007669"/>
    <property type="project" value="InterPro"/>
</dbReference>
<reference evidence="3 4" key="1">
    <citation type="submission" date="2017-04" db="EMBL/GenBank/DDBJ databases">
        <title>Draft genome sequence of Marssonina coronaria NL1: causal agent of apple blotch.</title>
        <authorList>
            <person name="Cheng Q."/>
        </authorList>
    </citation>
    <scope>NUCLEOTIDE SEQUENCE [LARGE SCALE GENOMIC DNA]</scope>
    <source>
        <strain evidence="3 4">NL1</strain>
    </source>
</reference>
<dbReference type="Gene3D" id="3.90.550.20">
    <property type="match status" value="1"/>
</dbReference>
<feature type="region of interest" description="Disordered" evidence="1">
    <location>
        <begin position="35"/>
        <end position="56"/>
    </location>
</feature>
<feature type="region of interest" description="Disordered" evidence="1">
    <location>
        <begin position="301"/>
        <end position="320"/>
    </location>
</feature>
<dbReference type="PANTHER" id="PTHR31834:SF1">
    <property type="entry name" value="INITIATION-SPECIFIC ALPHA-1,6-MANNOSYLTRANSFERASE"/>
    <property type="match status" value="1"/>
</dbReference>
<feature type="chain" id="PRO_5013256614" evidence="2">
    <location>
        <begin position="26"/>
        <end position="357"/>
    </location>
</feature>
<evidence type="ECO:0000256" key="2">
    <source>
        <dbReference type="SAM" id="SignalP"/>
    </source>
</evidence>
<dbReference type="InterPro" id="IPR007577">
    <property type="entry name" value="GlycoTrfase_DXD_sugar-bd_CS"/>
</dbReference>
<dbReference type="InParanoid" id="A0A218Z058"/>
<dbReference type="STRING" id="503106.A0A218Z058"/>
<dbReference type="AlphaFoldDB" id="A0A218Z058"/>
<proteinExistence type="predicted"/>
<comment type="caution">
    <text evidence="3">The sequence shown here is derived from an EMBL/GenBank/DDBJ whole genome shotgun (WGS) entry which is preliminary data.</text>
</comment>
<feature type="compositionally biased region" description="Polar residues" evidence="1">
    <location>
        <begin position="307"/>
        <end position="316"/>
    </location>
</feature>
<evidence type="ECO:0000256" key="1">
    <source>
        <dbReference type="SAM" id="MobiDB-lite"/>
    </source>
</evidence>
<keyword evidence="4" id="KW-1185">Reference proteome</keyword>
<organism evidence="3 4">
    <name type="scientific">Diplocarpon coronariae</name>
    <dbReference type="NCBI Taxonomy" id="2795749"/>
    <lineage>
        <taxon>Eukaryota</taxon>
        <taxon>Fungi</taxon>
        <taxon>Dikarya</taxon>
        <taxon>Ascomycota</taxon>
        <taxon>Pezizomycotina</taxon>
        <taxon>Leotiomycetes</taxon>
        <taxon>Helotiales</taxon>
        <taxon>Drepanopezizaceae</taxon>
        <taxon>Diplocarpon</taxon>
    </lineage>
</organism>
<feature type="signal peptide" evidence="2">
    <location>
        <begin position="1"/>
        <end position="25"/>
    </location>
</feature>
<dbReference type="PANTHER" id="PTHR31834">
    <property type="entry name" value="INITIATION-SPECIFIC ALPHA-1,6-MANNOSYLTRANSFERASE"/>
    <property type="match status" value="1"/>
</dbReference>
<dbReference type="GO" id="GO:0006487">
    <property type="term" value="P:protein N-linked glycosylation"/>
    <property type="evidence" value="ECO:0007669"/>
    <property type="project" value="TreeGrafter"/>
</dbReference>
<dbReference type="Pfam" id="PF04488">
    <property type="entry name" value="Gly_transf_sug"/>
    <property type="match status" value="1"/>
</dbReference>
<gene>
    <name evidence="3" type="ORF">B2J93_5734</name>
</gene>
<dbReference type="Proteomes" id="UP000242519">
    <property type="component" value="Unassembled WGS sequence"/>
</dbReference>
<name>A0A218Z058_9HELO</name>